<comment type="caution">
    <text evidence="1">The sequence shown here is derived from an EMBL/GenBank/DDBJ whole genome shotgun (WGS) entry which is preliminary data.</text>
</comment>
<dbReference type="AlphaFoldDB" id="A0A0F9KA37"/>
<sequence>MNEITYHGRNILEGPQNYFRLTTGVTPSFGFFRMSVVDVDYVLTTQAGVPGALVFSSDQGDVTLYNIYMVKSTSISAYEDMVCNVVLADERILWQYTYGTVDYNTYQTSRLIGTAEFELENLNGASEWTFSELIAAVETILGIGSITFTPPTRNPRNIIGANIPGPCILQQLLIALQSYVTIDLQVADPTYTIYTLGDLEIAGDLTIITANSSYLHKARTLRLNPLVQKGLAVKMAASADPDIAPGRHLTYGSATAAGGSGSHFIPSMYAVFGDEENSAALATIGNEIATEYANSFQNTWRDSLYGGIIPFKSNRAIHEIIWTSNAQGAFTQIKSYRPREELKGAALQDLLFSYHKYLLGTGGTTLRSAKIQAGGVPSNNTGPFTCKLLDSDGNETGSTIDVYPRQHLGTNDFDSGNVHPNYSATKILPIYKDLDGVWYTQNVFEDTIDCACS</sequence>
<reference evidence="1" key="1">
    <citation type="journal article" date="2015" name="Nature">
        <title>Complex archaea that bridge the gap between prokaryotes and eukaryotes.</title>
        <authorList>
            <person name="Spang A."/>
            <person name="Saw J.H."/>
            <person name="Jorgensen S.L."/>
            <person name="Zaremba-Niedzwiedzka K."/>
            <person name="Martijn J."/>
            <person name="Lind A.E."/>
            <person name="van Eijk R."/>
            <person name="Schleper C."/>
            <person name="Guy L."/>
            <person name="Ettema T.J."/>
        </authorList>
    </citation>
    <scope>NUCLEOTIDE SEQUENCE</scope>
</reference>
<proteinExistence type="predicted"/>
<gene>
    <name evidence="1" type="ORF">LCGC14_1353610</name>
</gene>
<accession>A0A0F9KA37</accession>
<protein>
    <submittedName>
        <fullName evidence="1">Uncharacterized protein</fullName>
    </submittedName>
</protein>
<name>A0A0F9KA37_9ZZZZ</name>
<organism evidence="1">
    <name type="scientific">marine sediment metagenome</name>
    <dbReference type="NCBI Taxonomy" id="412755"/>
    <lineage>
        <taxon>unclassified sequences</taxon>
        <taxon>metagenomes</taxon>
        <taxon>ecological metagenomes</taxon>
    </lineage>
</organism>
<evidence type="ECO:0000313" key="1">
    <source>
        <dbReference type="EMBL" id="KKM79074.1"/>
    </source>
</evidence>
<dbReference type="EMBL" id="LAZR01008389">
    <property type="protein sequence ID" value="KKM79074.1"/>
    <property type="molecule type" value="Genomic_DNA"/>
</dbReference>